<name>A0AAV4GKY2_9GAST</name>
<accession>A0AAV4GKY2</accession>
<comment type="caution">
    <text evidence="1">The sequence shown here is derived from an EMBL/GenBank/DDBJ whole genome shotgun (WGS) entry which is preliminary data.</text>
</comment>
<sequence length="89" mass="10362">MDGNLLSRETMAICTQLVSLQRLLWLCNPVLDLQEVVWDATVFHSTRITKPTKALLGENNKQAWANTLVFVTPFCQVMPRRRRRFDATW</sequence>
<organism evidence="1 2">
    <name type="scientific">Elysia marginata</name>
    <dbReference type="NCBI Taxonomy" id="1093978"/>
    <lineage>
        <taxon>Eukaryota</taxon>
        <taxon>Metazoa</taxon>
        <taxon>Spiralia</taxon>
        <taxon>Lophotrochozoa</taxon>
        <taxon>Mollusca</taxon>
        <taxon>Gastropoda</taxon>
        <taxon>Heterobranchia</taxon>
        <taxon>Euthyneura</taxon>
        <taxon>Panpulmonata</taxon>
        <taxon>Sacoglossa</taxon>
        <taxon>Placobranchoidea</taxon>
        <taxon>Plakobranchidae</taxon>
        <taxon>Elysia</taxon>
    </lineage>
</organism>
<reference evidence="1 2" key="1">
    <citation type="journal article" date="2021" name="Elife">
        <title>Chloroplast acquisition without the gene transfer in kleptoplastic sea slugs, Plakobranchus ocellatus.</title>
        <authorList>
            <person name="Maeda T."/>
            <person name="Takahashi S."/>
            <person name="Yoshida T."/>
            <person name="Shimamura S."/>
            <person name="Takaki Y."/>
            <person name="Nagai Y."/>
            <person name="Toyoda A."/>
            <person name="Suzuki Y."/>
            <person name="Arimoto A."/>
            <person name="Ishii H."/>
            <person name="Satoh N."/>
            <person name="Nishiyama T."/>
            <person name="Hasebe M."/>
            <person name="Maruyama T."/>
            <person name="Minagawa J."/>
            <person name="Obokata J."/>
            <person name="Shigenobu S."/>
        </authorList>
    </citation>
    <scope>NUCLEOTIDE SEQUENCE [LARGE SCALE GENOMIC DNA]</scope>
</reference>
<keyword evidence="2" id="KW-1185">Reference proteome</keyword>
<protein>
    <submittedName>
        <fullName evidence="1">Uncharacterized protein</fullName>
    </submittedName>
</protein>
<proteinExistence type="predicted"/>
<dbReference type="Proteomes" id="UP000762676">
    <property type="component" value="Unassembled WGS sequence"/>
</dbReference>
<evidence type="ECO:0000313" key="2">
    <source>
        <dbReference type="Proteomes" id="UP000762676"/>
    </source>
</evidence>
<gene>
    <name evidence="1" type="ORF">ElyMa_002453000</name>
</gene>
<evidence type="ECO:0000313" key="1">
    <source>
        <dbReference type="EMBL" id="GFR85914.1"/>
    </source>
</evidence>
<dbReference type="AlphaFoldDB" id="A0AAV4GKY2"/>
<dbReference type="EMBL" id="BMAT01005041">
    <property type="protein sequence ID" value="GFR85914.1"/>
    <property type="molecule type" value="Genomic_DNA"/>
</dbReference>